<keyword evidence="3" id="KW-1185">Reference proteome</keyword>
<feature type="domain" description="DUF5983" evidence="1">
    <location>
        <begin position="9"/>
        <end position="105"/>
    </location>
</feature>
<comment type="caution">
    <text evidence="2">The sequence shown here is derived from an EMBL/GenBank/DDBJ whole genome shotgun (WGS) entry which is preliminary data.</text>
</comment>
<dbReference type="InterPro" id="IPR046025">
    <property type="entry name" value="DUF5983"/>
</dbReference>
<dbReference type="RefSeq" id="WP_010405809.1">
    <property type="nucleotide sequence ID" value="NZ_JAWXXV010000001.1"/>
</dbReference>
<evidence type="ECO:0000313" key="3">
    <source>
        <dbReference type="Proteomes" id="UP001279660"/>
    </source>
</evidence>
<dbReference type="EMBL" id="JAWXXV010000001">
    <property type="protein sequence ID" value="MDX5982995.1"/>
    <property type="molecule type" value="Genomic_DNA"/>
</dbReference>
<gene>
    <name evidence="2" type="ORF">SIL82_01880</name>
</gene>
<dbReference type="Pfam" id="PF19419">
    <property type="entry name" value="DUF5983"/>
    <property type="match status" value="1"/>
</dbReference>
<evidence type="ECO:0000313" key="2">
    <source>
        <dbReference type="EMBL" id="MDX5982995.1"/>
    </source>
</evidence>
<reference evidence="2 3" key="1">
    <citation type="submission" date="2023-11" db="EMBL/GenBank/DDBJ databases">
        <title>MicrobeMod: A computational toolkit for identifying prokaryotic methylation and restriction-modification with nanopore sequencing.</title>
        <authorList>
            <person name="Crits-Christoph A."/>
            <person name="Kang S.C."/>
            <person name="Lee H."/>
            <person name="Ostrov N."/>
        </authorList>
    </citation>
    <scope>NUCLEOTIDE SEQUENCE [LARGE SCALE GENOMIC DNA]</scope>
    <source>
        <strain evidence="2 3">ATCC 14820</strain>
    </source>
</reference>
<sequence length="105" mass="11870">MTLEIQMLACLSTGHVDEQTARELDALVENPLPTAARDVPDIWQGQIVAERWQQYGWFVWVRSPGRDAMPSSLRACLTLAEAAGATWIQFDRYCAPIDALQVHDW</sequence>
<name>A0ABU4PM23_9SPHN</name>
<dbReference type="Proteomes" id="UP001279660">
    <property type="component" value="Unassembled WGS sequence"/>
</dbReference>
<accession>A0ABU4PM23</accession>
<organism evidence="2 3">
    <name type="scientific">Sphingomonas echinoides</name>
    <dbReference type="NCBI Taxonomy" id="59803"/>
    <lineage>
        <taxon>Bacteria</taxon>
        <taxon>Pseudomonadati</taxon>
        <taxon>Pseudomonadota</taxon>
        <taxon>Alphaproteobacteria</taxon>
        <taxon>Sphingomonadales</taxon>
        <taxon>Sphingomonadaceae</taxon>
        <taxon>Sphingomonas</taxon>
    </lineage>
</organism>
<proteinExistence type="predicted"/>
<evidence type="ECO:0000259" key="1">
    <source>
        <dbReference type="Pfam" id="PF19419"/>
    </source>
</evidence>
<protein>
    <recommendedName>
        <fullName evidence="1">DUF5983 domain-containing protein</fullName>
    </recommendedName>
</protein>